<keyword evidence="3" id="KW-1185">Reference proteome</keyword>
<sequence>MGEIRKVYRTQFRPLGNPTTWYVYQGPRLVPYPHLKRVAKCRPKKTRFLNEMDVCDLRGPTRCRLCGGEGHSRSKCLHHGGASASGSAPNE</sequence>
<evidence type="ECO:0008006" key="4">
    <source>
        <dbReference type="Google" id="ProtNLM"/>
    </source>
</evidence>
<feature type="region of interest" description="Disordered" evidence="1">
    <location>
        <begin position="68"/>
        <end position="91"/>
    </location>
</feature>
<evidence type="ECO:0000313" key="3">
    <source>
        <dbReference type="Proteomes" id="UP000289738"/>
    </source>
</evidence>
<dbReference type="AlphaFoldDB" id="A0A445ERP6"/>
<comment type="caution">
    <text evidence="2">The sequence shown here is derived from an EMBL/GenBank/DDBJ whole genome shotgun (WGS) entry which is preliminary data.</text>
</comment>
<dbReference type="Proteomes" id="UP000289738">
    <property type="component" value="Chromosome A01"/>
</dbReference>
<evidence type="ECO:0000313" key="2">
    <source>
        <dbReference type="EMBL" id="RYR78164.1"/>
    </source>
</evidence>
<gene>
    <name evidence="2" type="ORF">Ahy_A01g002899</name>
</gene>
<evidence type="ECO:0000256" key="1">
    <source>
        <dbReference type="SAM" id="MobiDB-lite"/>
    </source>
</evidence>
<protein>
    <recommendedName>
        <fullName evidence="4">CCHC-type domain-containing protein</fullName>
    </recommendedName>
</protein>
<reference evidence="2 3" key="1">
    <citation type="submission" date="2019-01" db="EMBL/GenBank/DDBJ databases">
        <title>Sequencing of cultivated peanut Arachis hypogaea provides insights into genome evolution and oil improvement.</title>
        <authorList>
            <person name="Chen X."/>
        </authorList>
    </citation>
    <scope>NUCLEOTIDE SEQUENCE [LARGE SCALE GENOMIC DNA]</scope>
    <source>
        <strain evidence="3">cv. Fuhuasheng</strain>
        <tissue evidence="2">Leaves</tissue>
    </source>
</reference>
<name>A0A445ERP6_ARAHY</name>
<organism evidence="2 3">
    <name type="scientific">Arachis hypogaea</name>
    <name type="common">Peanut</name>
    <dbReference type="NCBI Taxonomy" id="3818"/>
    <lineage>
        <taxon>Eukaryota</taxon>
        <taxon>Viridiplantae</taxon>
        <taxon>Streptophyta</taxon>
        <taxon>Embryophyta</taxon>
        <taxon>Tracheophyta</taxon>
        <taxon>Spermatophyta</taxon>
        <taxon>Magnoliopsida</taxon>
        <taxon>eudicotyledons</taxon>
        <taxon>Gunneridae</taxon>
        <taxon>Pentapetalae</taxon>
        <taxon>rosids</taxon>
        <taxon>fabids</taxon>
        <taxon>Fabales</taxon>
        <taxon>Fabaceae</taxon>
        <taxon>Papilionoideae</taxon>
        <taxon>50 kb inversion clade</taxon>
        <taxon>dalbergioids sensu lato</taxon>
        <taxon>Dalbergieae</taxon>
        <taxon>Pterocarpus clade</taxon>
        <taxon>Arachis</taxon>
    </lineage>
</organism>
<accession>A0A445ERP6</accession>
<proteinExistence type="predicted"/>
<dbReference type="EMBL" id="SDMP01000001">
    <property type="protein sequence ID" value="RYR78164.1"/>
    <property type="molecule type" value="Genomic_DNA"/>
</dbReference>